<evidence type="ECO:0000256" key="2">
    <source>
        <dbReference type="ARBA" id="ARBA00022559"/>
    </source>
</evidence>
<dbReference type="PROSITE" id="PS51402">
    <property type="entry name" value="CATALASE_3"/>
    <property type="match status" value="1"/>
</dbReference>
<evidence type="ECO:0000256" key="1">
    <source>
        <dbReference type="ARBA" id="ARBA00005329"/>
    </source>
</evidence>
<dbReference type="PANTHER" id="PTHR11465">
    <property type="entry name" value="CATALASE"/>
    <property type="match status" value="1"/>
</dbReference>
<dbReference type="Pfam" id="PF00199">
    <property type="entry name" value="Catalase"/>
    <property type="match status" value="1"/>
</dbReference>
<dbReference type="PANTHER" id="PTHR11465:SF9">
    <property type="entry name" value="CATALASE"/>
    <property type="match status" value="1"/>
</dbReference>
<dbReference type="RefSeq" id="XP_040639274.1">
    <property type="nucleotide sequence ID" value="XM_040785442.1"/>
</dbReference>
<protein>
    <submittedName>
        <fullName evidence="10">Heme-dependent catalase</fullName>
    </submittedName>
</protein>
<dbReference type="PRINTS" id="PR00067">
    <property type="entry name" value="CATALASE"/>
</dbReference>
<organism evidence="10 11">
    <name type="scientific">Aspergillus ruber (strain CBS 135680)</name>
    <dbReference type="NCBI Taxonomy" id="1388766"/>
    <lineage>
        <taxon>Eukaryota</taxon>
        <taxon>Fungi</taxon>
        <taxon>Dikarya</taxon>
        <taxon>Ascomycota</taxon>
        <taxon>Pezizomycotina</taxon>
        <taxon>Eurotiomycetes</taxon>
        <taxon>Eurotiomycetidae</taxon>
        <taxon>Eurotiales</taxon>
        <taxon>Aspergillaceae</taxon>
        <taxon>Aspergillus</taxon>
        <taxon>Aspergillus subgen. Aspergillus</taxon>
    </lineage>
</organism>
<comment type="similarity">
    <text evidence="1">Belongs to the catalase family.</text>
</comment>
<keyword evidence="4 7" id="KW-0479">Metal-binding</keyword>
<dbReference type="Proteomes" id="UP000019804">
    <property type="component" value="Unassembled WGS sequence"/>
</dbReference>
<evidence type="ECO:0000313" key="11">
    <source>
        <dbReference type="Proteomes" id="UP000019804"/>
    </source>
</evidence>
<gene>
    <name evidence="10" type="ORF">EURHEDRAFT_477738</name>
</gene>
<evidence type="ECO:0000256" key="3">
    <source>
        <dbReference type="ARBA" id="ARBA00022617"/>
    </source>
</evidence>
<dbReference type="InterPro" id="IPR020835">
    <property type="entry name" value="Catalase_sf"/>
</dbReference>
<name>A0A017SFT1_ASPRC</name>
<evidence type="ECO:0000256" key="5">
    <source>
        <dbReference type="ARBA" id="ARBA00023002"/>
    </source>
</evidence>
<sequence length="588" mass="66061">MAFEPNSVAERPKAVHTHEAHPTIACSDAGRLPGPPVSKGYFTLPNGCPVEHPLLAERVDKEDGSTRYGSQLIQDLNTVEQIAHISRERIPERIVHAKGVGVFGEFVVTNKDIAKYTDASFLQPDSEGKSKTTRLLARFSTIAGELGYPDTVRDAKGAAFKFYTEEGNLDWVFLNPEVFNLRDPAKFASLVHAKKRDPATNLLDANMLWDFFSSHPETFNALMRNYTDEGTPKSYSRLVISSVNTYTFTKRKSKTEWDHHLVRIKLVPKNPIDPDKDWFTYDEATTMAGKDPDYLTRRLYDEIQQGQFPTWKVSAQILDPTKTSVDVLDDTKVVPASDCPWFEFGQLKLNELPQNSFAQVEQAAFTPANIVPGWDISPDPILQIRLLSYGDSQRYRLGANHDQLPPNRACSYVYDPTRRNGAHNMTNYANAPNYIGSRERDLKKPDHYNISFLNWQGKISRYLSEVKDVDYKQCREHWDTLSKPQQCRFISNVASSVAPASSPVRKATIAVFAKIWEATGANSPTHPSPGELTKALEDKINSRLENNNSKGRNLGVVPGGENSGGLNYIPPTFPDPSTRPVPDIYERL</sequence>
<dbReference type="SMART" id="SM01060">
    <property type="entry name" value="Catalase"/>
    <property type="match status" value="1"/>
</dbReference>
<evidence type="ECO:0000256" key="4">
    <source>
        <dbReference type="ARBA" id="ARBA00022723"/>
    </source>
</evidence>
<dbReference type="AlphaFoldDB" id="A0A017SFT1"/>
<dbReference type="GO" id="GO:0042542">
    <property type="term" value="P:response to hydrogen peroxide"/>
    <property type="evidence" value="ECO:0007669"/>
    <property type="project" value="TreeGrafter"/>
</dbReference>
<comment type="cofactor">
    <cofactor evidence="7">
        <name>heme</name>
        <dbReference type="ChEBI" id="CHEBI:30413"/>
    </cofactor>
</comment>
<dbReference type="GO" id="GO:0004096">
    <property type="term" value="F:catalase activity"/>
    <property type="evidence" value="ECO:0007669"/>
    <property type="project" value="InterPro"/>
</dbReference>
<dbReference type="GO" id="GO:0005739">
    <property type="term" value="C:mitochondrion"/>
    <property type="evidence" value="ECO:0007669"/>
    <property type="project" value="TreeGrafter"/>
</dbReference>
<dbReference type="EMBL" id="KK088421">
    <property type="protein sequence ID" value="EYE95586.1"/>
    <property type="molecule type" value="Genomic_DNA"/>
</dbReference>
<feature type="domain" description="Catalase core" evidence="9">
    <location>
        <begin position="43"/>
        <end position="443"/>
    </location>
</feature>
<keyword evidence="2" id="KW-0575">Peroxidase</keyword>
<evidence type="ECO:0000313" key="10">
    <source>
        <dbReference type="EMBL" id="EYE95586.1"/>
    </source>
</evidence>
<reference evidence="11" key="1">
    <citation type="journal article" date="2014" name="Nat. Commun.">
        <title>Genomic adaptations of the halophilic Dead Sea filamentous fungus Eurotium rubrum.</title>
        <authorList>
            <person name="Kis-Papo T."/>
            <person name="Weig A.R."/>
            <person name="Riley R."/>
            <person name="Persoh D."/>
            <person name="Salamov A."/>
            <person name="Sun H."/>
            <person name="Lipzen A."/>
            <person name="Wasser S.P."/>
            <person name="Rambold G."/>
            <person name="Grigoriev I.V."/>
            <person name="Nevo E."/>
        </authorList>
    </citation>
    <scope>NUCLEOTIDE SEQUENCE [LARGE SCALE GENOMIC DNA]</scope>
    <source>
        <strain evidence="11">CBS 135680</strain>
    </source>
</reference>
<dbReference type="GeneID" id="63700566"/>
<feature type="compositionally biased region" description="Basic and acidic residues" evidence="8">
    <location>
        <begin position="10"/>
        <end position="20"/>
    </location>
</feature>
<dbReference type="InterPro" id="IPR018028">
    <property type="entry name" value="Catalase"/>
</dbReference>
<dbReference type="HOGENOM" id="CLU_010645_2_0_1"/>
<dbReference type="Gene3D" id="2.40.180.10">
    <property type="entry name" value="Catalase core domain"/>
    <property type="match status" value="1"/>
</dbReference>
<dbReference type="SUPFAM" id="SSF56634">
    <property type="entry name" value="Heme-dependent catalase-like"/>
    <property type="match status" value="1"/>
</dbReference>
<dbReference type="PIRSF" id="PIRSF038928">
    <property type="entry name" value="Catalase_clade1-3"/>
    <property type="match status" value="1"/>
</dbReference>
<dbReference type="GO" id="GO:0020037">
    <property type="term" value="F:heme binding"/>
    <property type="evidence" value="ECO:0007669"/>
    <property type="project" value="InterPro"/>
</dbReference>
<feature type="region of interest" description="Disordered" evidence="8">
    <location>
        <begin position="1"/>
        <end position="20"/>
    </location>
</feature>
<evidence type="ECO:0000256" key="6">
    <source>
        <dbReference type="ARBA" id="ARBA00023004"/>
    </source>
</evidence>
<evidence type="ECO:0000256" key="8">
    <source>
        <dbReference type="SAM" id="MobiDB-lite"/>
    </source>
</evidence>
<dbReference type="InterPro" id="IPR024711">
    <property type="entry name" value="Catalase_clade1/3"/>
</dbReference>
<evidence type="ECO:0000259" key="9">
    <source>
        <dbReference type="SMART" id="SM01060"/>
    </source>
</evidence>
<feature type="binding site" description="axial binding residue" evidence="7">
    <location>
        <position position="389"/>
    </location>
    <ligand>
        <name>heme</name>
        <dbReference type="ChEBI" id="CHEBI:30413"/>
    </ligand>
    <ligandPart>
        <name>Fe</name>
        <dbReference type="ChEBI" id="CHEBI:18248"/>
    </ligandPart>
</feature>
<dbReference type="GO" id="GO:0046872">
    <property type="term" value="F:metal ion binding"/>
    <property type="evidence" value="ECO:0007669"/>
    <property type="project" value="UniProtKB-KW"/>
</dbReference>
<dbReference type="GO" id="GO:0042744">
    <property type="term" value="P:hydrogen peroxide catabolic process"/>
    <property type="evidence" value="ECO:0007669"/>
    <property type="project" value="TreeGrafter"/>
</dbReference>
<dbReference type="OrthoDB" id="6880011at2759"/>
<keyword evidence="3 7" id="KW-0349">Heme</keyword>
<keyword evidence="5" id="KW-0560">Oxidoreductase</keyword>
<dbReference type="InterPro" id="IPR011614">
    <property type="entry name" value="Catalase_core"/>
</dbReference>
<keyword evidence="6 7" id="KW-0408">Iron</keyword>
<feature type="region of interest" description="Disordered" evidence="8">
    <location>
        <begin position="544"/>
        <end position="588"/>
    </location>
</feature>
<dbReference type="STRING" id="1388766.A0A017SFT1"/>
<keyword evidence="11" id="KW-1185">Reference proteome</keyword>
<accession>A0A017SFT1</accession>
<dbReference type="GO" id="GO:0005777">
    <property type="term" value="C:peroxisome"/>
    <property type="evidence" value="ECO:0007669"/>
    <property type="project" value="TreeGrafter"/>
</dbReference>
<evidence type="ECO:0000256" key="7">
    <source>
        <dbReference type="PIRSR" id="PIRSR038928-2"/>
    </source>
</evidence>
<proteinExistence type="inferred from homology"/>